<dbReference type="Proteomes" id="UP001500298">
    <property type="component" value="Unassembled WGS sequence"/>
</dbReference>
<evidence type="ECO:0000313" key="1">
    <source>
        <dbReference type="EMBL" id="GAA4847964.1"/>
    </source>
</evidence>
<accession>A0ABP9DK18</accession>
<name>A0ABP9DK18_9BACT</name>
<gene>
    <name evidence="1" type="ORF">GCM10023331_35840</name>
</gene>
<dbReference type="EMBL" id="BAABJX010000058">
    <property type="protein sequence ID" value="GAA4847964.1"/>
    <property type="molecule type" value="Genomic_DNA"/>
</dbReference>
<comment type="caution">
    <text evidence="1">The sequence shown here is derived from an EMBL/GenBank/DDBJ whole genome shotgun (WGS) entry which is preliminary data.</text>
</comment>
<organism evidence="1 2">
    <name type="scientific">Algivirga pacifica</name>
    <dbReference type="NCBI Taxonomy" id="1162670"/>
    <lineage>
        <taxon>Bacteria</taxon>
        <taxon>Pseudomonadati</taxon>
        <taxon>Bacteroidota</taxon>
        <taxon>Cytophagia</taxon>
        <taxon>Cytophagales</taxon>
        <taxon>Flammeovirgaceae</taxon>
        <taxon>Algivirga</taxon>
    </lineage>
</organism>
<dbReference type="Pfam" id="PF21980">
    <property type="entry name" value="MksE"/>
    <property type="match status" value="1"/>
</dbReference>
<evidence type="ECO:0008006" key="3">
    <source>
        <dbReference type="Google" id="ProtNLM"/>
    </source>
</evidence>
<keyword evidence="2" id="KW-1185">Reference proteome</keyword>
<protein>
    <recommendedName>
        <fullName evidence="3">DUF4194 domain-containing protein</fullName>
    </recommendedName>
</protein>
<sequence>MDHIKKYISKAFEVLSAGHFISANSSRTEIKRLYEVIEEYFEDFYNYFEPLNFFLGRGNNYFYFSREQQRQTVEQKVERFYRYIDYLAFFRVYDNLFSEGTRFTLGDLEQRCKANTDLMEILKRMNLEKETVRDRVQKIVEQMTRESFFECENPETQSYKVLSAYNYFEEIIEMLDIDQTDEQ</sequence>
<dbReference type="InterPro" id="IPR053841">
    <property type="entry name" value="MksE"/>
</dbReference>
<proteinExistence type="predicted"/>
<dbReference type="RefSeq" id="WP_345374327.1">
    <property type="nucleotide sequence ID" value="NZ_BAABJX010000058.1"/>
</dbReference>
<reference evidence="2" key="1">
    <citation type="journal article" date="2019" name="Int. J. Syst. Evol. Microbiol.">
        <title>The Global Catalogue of Microorganisms (GCM) 10K type strain sequencing project: providing services to taxonomists for standard genome sequencing and annotation.</title>
        <authorList>
            <consortium name="The Broad Institute Genomics Platform"/>
            <consortium name="The Broad Institute Genome Sequencing Center for Infectious Disease"/>
            <person name="Wu L."/>
            <person name="Ma J."/>
        </authorList>
    </citation>
    <scope>NUCLEOTIDE SEQUENCE [LARGE SCALE GENOMIC DNA]</scope>
    <source>
        <strain evidence="2">JCM 18326</strain>
    </source>
</reference>
<evidence type="ECO:0000313" key="2">
    <source>
        <dbReference type="Proteomes" id="UP001500298"/>
    </source>
</evidence>